<protein>
    <submittedName>
        <fullName evidence="2">Uncharacterized protein</fullName>
    </submittedName>
</protein>
<proteinExistence type="predicted"/>
<organism evidence="2 3">
    <name type="scientific">Marinilactibacillus psychrotolerans</name>
    <dbReference type="NCBI Taxonomy" id="191770"/>
    <lineage>
        <taxon>Bacteria</taxon>
        <taxon>Bacillati</taxon>
        <taxon>Bacillota</taxon>
        <taxon>Bacilli</taxon>
        <taxon>Lactobacillales</taxon>
        <taxon>Carnobacteriaceae</taxon>
        <taxon>Marinilactibacillus</taxon>
    </lineage>
</organism>
<comment type="caution">
    <text evidence="2">The sequence shown here is derived from an EMBL/GenBank/DDBJ whole genome shotgun (WGS) entry which is preliminary data.</text>
</comment>
<reference evidence="2 3" key="1">
    <citation type="submission" date="2019-05" db="EMBL/GenBank/DDBJ databases">
        <title>The metagenome of a microbial culture collection derived from dairy environment covers the genomic content of the human microbiome.</title>
        <authorList>
            <person name="Roder T."/>
            <person name="Wuthrich D."/>
            <person name="Sattari Z."/>
            <person name="Von Ah U."/>
            <person name="Bar C."/>
            <person name="Ronchi F."/>
            <person name="Macpherson A.J."/>
            <person name="Ganal-Vonarburg S.C."/>
            <person name="Bruggmann R."/>
            <person name="Vergeres G."/>
        </authorList>
    </citation>
    <scope>NUCLEOTIDE SEQUENCE [LARGE SCALE GENOMIC DNA]</scope>
    <source>
        <strain evidence="2 3">FAM 24235</strain>
    </source>
</reference>
<dbReference type="EMBL" id="VBTE01000047">
    <property type="protein sequence ID" value="TLQ05868.1"/>
    <property type="molecule type" value="Genomic_DNA"/>
</dbReference>
<gene>
    <name evidence="2" type="ORF">FEZ48_11825</name>
</gene>
<name>A0A5R9BYM9_9LACT</name>
<dbReference type="RefSeq" id="WP_138472887.1">
    <property type="nucleotide sequence ID" value="NZ_JBGQQG010000079.1"/>
</dbReference>
<keyword evidence="1" id="KW-0732">Signal</keyword>
<dbReference type="InterPro" id="IPR022263">
    <property type="entry name" value="KxYKxGKxW"/>
</dbReference>
<dbReference type="Proteomes" id="UP000307201">
    <property type="component" value="Unassembled WGS sequence"/>
</dbReference>
<evidence type="ECO:0000313" key="2">
    <source>
        <dbReference type="EMBL" id="TLQ05868.1"/>
    </source>
</evidence>
<evidence type="ECO:0000313" key="3">
    <source>
        <dbReference type="Proteomes" id="UP000307201"/>
    </source>
</evidence>
<evidence type="ECO:0000256" key="1">
    <source>
        <dbReference type="ARBA" id="ARBA00022729"/>
    </source>
</evidence>
<dbReference type="NCBIfam" id="TIGR03715">
    <property type="entry name" value="KxYKxGKxW"/>
    <property type="match status" value="1"/>
</dbReference>
<sequence length="58" mass="6465">MMTRQQTVQRKVLRKVKKNWVTVAIAGLIASNLVAPATASAQTWTARTPEEISEDVRL</sequence>
<dbReference type="AlphaFoldDB" id="A0A5R9BYM9"/>
<accession>A0A5R9BYM9</accession>